<organism evidence="15 16">
    <name type="scientific">Tunturiibacter empetritectus</name>
    <dbReference type="NCBI Taxonomy" id="3069691"/>
    <lineage>
        <taxon>Bacteria</taxon>
        <taxon>Pseudomonadati</taxon>
        <taxon>Acidobacteriota</taxon>
        <taxon>Terriglobia</taxon>
        <taxon>Terriglobales</taxon>
        <taxon>Acidobacteriaceae</taxon>
        <taxon>Tunturiibacter</taxon>
    </lineage>
</organism>
<dbReference type="EMBL" id="JACHDY010000010">
    <property type="protein sequence ID" value="MBB5319504.1"/>
    <property type="molecule type" value="Genomic_DNA"/>
</dbReference>
<comment type="caution">
    <text evidence="15">The sequence shown here is derived from an EMBL/GenBank/DDBJ whole genome shotgun (WGS) entry which is preliminary data.</text>
</comment>
<evidence type="ECO:0000256" key="1">
    <source>
        <dbReference type="ARBA" id="ARBA00000085"/>
    </source>
</evidence>
<evidence type="ECO:0000259" key="14">
    <source>
        <dbReference type="PROSITE" id="PS50113"/>
    </source>
</evidence>
<dbReference type="Gene3D" id="2.10.70.100">
    <property type="match status" value="2"/>
</dbReference>
<dbReference type="SMART" id="SM00086">
    <property type="entry name" value="PAC"/>
    <property type="match status" value="3"/>
</dbReference>
<dbReference type="Pfam" id="PF08447">
    <property type="entry name" value="PAS_3"/>
    <property type="match status" value="3"/>
</dbReference>
<reference evidence="15" key="1">
    <citation type="submission" date="2020-08" db="EMBL/GenBank/DDBJ databases">
        <title>Genomic Encyclopedia of Type Strains, Phase IV (KMG-V): Genome sequencing to study the core and pangenomes of soil and plant-associated prokaryotes.</title>
        <authorList>
            <person name="Whitman W."/>
        </authorList>
    </citation>
    <scope>NUCLEOTIDE SEQUENCE [LARGE SCALE GENOMIC DNA]</scope>
    <source>
        <strain evidence="15">M8UP27</strain>
    </source>
</reference>
<keyword evidence="12" id="KW-1133">Transmembrane helix</keyword>
<dbReference type="InterPro" id="IPR052162">
    <property type="entry name" value="Sensor_kinase/Photoreceptor"/>
</dbReference>
<evidence type="ECO:0000313" key="15">
    <source>
        <dbReference type="EMBL" id="MBB5319504.1"/>
    </source>
</evidence>
<keyword evidence="6" id="KW-0597">Phosphoprotein</keyword>
<name>A0A7W8ILV0_9BACT</name>
<feature type="domain" description="PAC" evidence="14">
    <location>
        <begin position="28"/>
        <end position="80"/>
    </location>
</feature>
<evidence type="ECO:0000256" key="10">
    <source>
        <dbReference type="ARBA" id="ARBA00022741"/>
    </source>
</evidence>
<dbReference type="EC" id="2.7.13.3" evidence="3"/>
<sequence length="351" mass="40381">MIFERIHPDDRERVAQEAEETVRNGTHAKAEHRIVLPDGEVRYILGLGTVKRDASGKAYEMFGTGQDITERKLAEHSLRRSQFYLSEGERLAHMGSWASSDLGIRWSDELDIYSSDEVYKIFGFDSTKGAPNLQQFFAAIHPQDRDRLPEAMKQLHEQHCGCDITSRIIRPDGEIRYVRCVGIPVVEDEVFRGYHGTTIDVTEHELLTLELRREQAYLAEAQRLAHAGSWASNLVTRQVFHSSEENNRLYGFDVSQYTNPFDLHYSTILAEDEPALRAKLENAIRAGEDFDLEYRIRRADGAIRFLRGIGHHNPGQDLGEYFGITIDITDRKLVEQEREPFRMLYSKTTHI</sequence>
<protein>
    <recommendedName>
        <fullName evidence="3">histidine kinase</fullName>
        <ecNumber evidence="3">2.7.13.3</ecNumber>
    </recommendedName>
</protein>
<dbReference type="InterPro" id="IPR000700">
    <property type="entry name" value="PAS-assoc_C"/>
</dbReference>
<dbReference type="CDD" id="cd00130">
    <property type="entry name" value="PAS"/>
    <property type="match status" value="2"/>
</dbReference>
<dbReference type="PANTHER" id="PTHR43304">
    <property type="entry name" value="PHYTOCHROME-LIKE PROTEIN CPH1"/>
    <property type="match status" value="1"/>
</dbReference>
<dbReference type="AlphaFoldDB" id="A0A7W8ILV0"/>
<keyword evidence="16" id="KW-1185">Reference proteome</keyword>
<keyword evidence="7" id="KW-0808">Transferase</keyword>
<dbReference type="GO" id="GO:0005886">
    <property type="term" value="C:plasma membrane"/>
    <property type="evidence" value="ECO:0007669"/>
    <property type="project" value="UniProtKB-SubCell"/>
</dbReference>
<accession>A0A7W8ILV0</accession>
<evidence type="ECO:0000256" key="5">
    <source>
        <dbReference type="ARBA" id="ARBA00022519"/>
    </source>
</evidence>
<dbReference type="GO" id="GO:0004673">
    <property type="term" value="F:protein histidine kinase activity"/>
    <property type="evidence" value="ECO:0007669"/>
    <property type="project" value="UniProtKB-EC"/>
</dbReference>
<evidence type="ECO:0000256" key="11">
    <source>
        <dbReference type="ARBA" id="ARBA00022777"/>
    </source>
</evidence>
<keyword evidence="5" id="KW-0997">Cell inner membrane</keyword>
<comment type="catalytic activity">
    <reaction evidence="1">
        <text>ATP + protein L-histidine = ADP + protein N-phospho-L-histidine.</text>
        <dbReference type="EC" id="2.7.13.3"/>
    </reaction>
</comment>
<dbReference type="PANTHER" id="PTHR43304:SF1">
    <property type="entry name" value="PAC DOMAIN-CONTAINING PROTEIN"/>
    <property type="match status" value="1"/>
</dbReference>
<comment type="subcellular location">
    <subcellularLocation>
        <location evidence="2">Cell inner membrane</location>
        <topology evidence="2">Multi-pass membrane protein</topology>
    </subcellularLocation>
</comment>
<dbReference type="InterPro" id="IPR035965">
    <property type="entry name" value="PAS-like_dom_sf"/>
</dbReference>
<dbReference type="InterPro" id="IPR000014">
    <property type="entry name" value="PAS"/>
</dbReference>
<evidence type="ECO:0000256" key="13">
    <source>
        <dbReference type="ARBA" id="ARBA00023136"/>
    </source>
</evidence>
<feature type="domain" description="PAC" evidence="14">
    <location>
        <begin position="162"/>
        <end position="213"/>
    </location>
</feature>
<dbReference type="NCBIfam" id="TIGR00229">
    <property type="entry name" value="sensory_box"/>
    <property type="match status" value="1"/>
</dbReference>
<dbReference type="Gene3D" id="3.30.450.20">
    <property type="entry name" value="PAS domain"/>
    <property type="match status" value="3"/>
</dbReference>
<evidence type="ECO:0000313" key="16">
    <source>
        <dbReference type="Proteomes" id="UP000568106"/>
    </source>
</evidence>
<gene>
    <name evidence="15" type="ORF">HDF09_004213</name>
</gene>
<dbReference type="InterPro" id="IPR001610">
    <property type="entry name" value="PAC"/>
</dbReference>
<evidence type="ECO:0000256" key="3">
    <source>
        <dbReference type="ARBA" id="ARBA00012438"/>
    </source>
</evidence>
<dbReference type="FunFam" id="2.10.70.100:FF:000001">
    <property type="entry name" value="Sensory transduction histidine kinase"/>
    <property type="match status" value="1"/>
</dbReference>
<keyword evidence="4" id="KW-1003">Cell membrane</keyword>
<keyword evidence="9" id="KW-0677">Repeat</keyword>
<dbReference type="SUPFAM" id="SSF55785">
    <property type="entry name" value="PYP-like sensor domain (PAS domain)"/>
    <property type="match status" value="3"/>
</dbReference>
<evidence type="ECO:0000256" key="8">
    <source>
        <dbReference type="ARBA" id="ARBA00022692"/>
    </source>
</evidence>
<proteinExistence type="predicted"/>
<keyword evidence="8" id="KW-0812">Transmembrane</keyword>
<keyword evidence="10" id="KW-0547">Nucleotide-binding</keyword>
<keyword evidence="13" id="KW-0472">Membrane</keyword>
<dbReference type="Proteomes" id="UP000568106">
    <property type="component" value="Unassembled WGS sequence"/>
</dbReference>
<evidence type="ECO:0000256" key="7">
    <source>
        <dbReference type="ARBA" id="ARBA00022679"/>
    </source>
</evidence>
<evidence type="ECO:0000256" key="4">
    <source>
        <dbReference type="ARBA" id="ARBA00022475"/>
    </source>
</evidence>
<evidence type="ECO:0000256" key="9">
    <source>
        <dbReference type="ARBA" id="ARBA00022737"/>
    </source>
</evidence>
<keyword evidence="11" id="KW-0418">Kinase</keyword>
<evidence type="ECO:0000256" key="2">
    <source>
        <dbReference type="ARBA" id="ARBA00004429"/>
    </source>
</evidence>
<dbReference type="InterPro" id="IPR013655">
    <property type="entry name" value="PAS_fold_3"/>
</dbReference>
<dbReference type="GO" id="GO:0000166">
    <property type="term" value="F:nucleotide binding"/>
    <property type="evidence" value="ECO:0007669"/>
    <property type="project" value="UniProtKB-KW"/>
</dbReference>
<dbReference type="PROSITE" id="PS50113">
    <property type="entry name" value="PAC"/>
    <property type="match status" value="3"/>
</dbReference>
<evidence type="ECO:0000256" key="12">
    <source>
        <dbReference type="ARBA" id="ARBA00022989"/>
    </source>
</evidence>
<feature type="domain" description="PAC" evidence="14">
    <location>
        <begin position="290"/>
        <end position="340"/>
    </location>
</feature>
<evidence type="ECO:0000256" key="6">
    <source>
        <dbReference type="ARBA" id="ARBA00022553"/>
    </source>
</evidence>